<feature type="compositionally biased region" description="Pro residues" evidence="1">
    <location>
        <begin position="12"/>
        <end position="22"/>
    </location>
</feature>
<evidence type="ECO:0000313" key="2">
    <source>
        <dbReference type="EMBL" id="MDR7089953.1"/>
    </source>
</evidence>
<protein>
    <submittedName>
        <fullName evidence="2">Uncharacterized protein</fullName>
    </submittedName>
</protein>
<feature type="region of interest" description="Disordered" evidence="1">
    <location>
        <begin position="1"/>
        <end position="76"/>
    </location>
</feature>
<proteinExistence type="predicted"/>
<gene>
    <name evidence="2" type="ORF">J2X05_001975</name>
</gene>
<reference evidence="2 3" key="1">
    <citation type="submission" date="2023-07" db="EMBL/GenBank/DDBJ databases">
        <title>Sorghum-associated microbial communities from plants grown in Nebraska, USA.</title>
        <authorList>
            <person name="Schachtman D."/>
        </authorList>
    </citation>
    <scope>NUCLEOTIDE SEQUENCE [LARGE SCALE GENOMIC DNA]</scope>
    <source>
        <strain evidence="2 3">BE190</strain>
    </source>
</reference>
<evidence type="ECO:0000256" key="1">
    <source>
        <dbReference type="SAM" id="MobiDB-lite"/>
    </source>
</evidence>
<sequence>MGTSQSSKGPGPGVPMVPPWAPDLPSTNSSGDDQSQDSQDSSAAPSGGVPIAPSGRFGGARRSLGGYAGSGGRSDLRQGLKHYIRSGYGGSKTATRRFAGTASTAAVLGGVLAGLASGQSFVANNGLDPVLLAGKSADEVMSAVTEAVRPVDGTQDAEAQRAAIRDSLSEVLTRFPDADLVNLNPEHREFAIETFTAFDVVHRFELDVGKTIFAKSPNATAALARLKEAREYIKETVSAAFRKLKETGKTLTTGQIKHVVKDALQETFEVFEGYIK</sequence>
<dbReference type="NCBIfam" id="NF041924">
    <property type="entry name" value="QatB"/>
    <property type="match status" value="1"/>
</dbReference>
<accession>A0ABU1UXX7</accession>
<feature type="compositionally biased region" description="Low complexity" evidence="1">
    <location>
        <begin position="29"/>
        <end position="48"/>
    </location>
</feature>
<organism evidence="2 3">
    <name type="scientific">Cellvibrio fibrivorans</name>
    <dbReference type="NCBI Taxonomy" id="126350"/>
    <lineage>
        <taxon>Bacteria</taxon>
        <taxon>Pseudomonadati</taxon>
        <taxon>Pseudomonadota</taxon>
        <taxon>Gammaproteobacteria</taxon>
        <taxon>Cellvibrionales</taxon>
        <taxon>Cellvibrionaceae</taxon>
        <taxon>Cellvibrio</taxon>
    </lineage>
</organism>
<dbReference type="Proteomes" id="UP001253595">
    <property type="component" value="Unassembled WGS sequence"/>
</dbReference>
<dbReference type="InterPro" id="IPR049675">
    <property type="entry name" value="QatB"/>
</dbReference>
<evidence type="ECO:0000313" key="3">
    <source>
        <dbReference type="Proteomes" id="UP001253595"/>
    </source>
</evidence>
<dbReference type="EMBL" id="JAVDVX010000003">
    <property type="protein sequence ID" value="MDR7089953.1"/>
    <property type="molecule type" value="Genomic_DNA"/>
</dbReference>
<name>A0ABU1UXX7_9GAMM</name>
<comment type="caution">
    <text evidence="2">The sequence shown here is derived from an EMBL/GenBank/DDBJ whole genome shotgun (WGS) entry which is preliminary data.</text>
</comment>
<dbReference type="RefSeq" id="WP_310071852.1">
    <property type="nucleotide sequence ID" value="NZ_JAVDVX010000003.1"/>
</dbReference>
<keyword evidence="3" id="KW-1185">Reference proteome</keyword>